<dbReference type="Gene3D" id="3.20.20.70">
    <property type="entry name" value="Aldolase class I"/>
    <property type="match status" value="1"/>
</dbReference>
<dbReference type="PIRSF" id="PIRSF036915">
    <property type="entry name" value="Trnald_Bac_Plnt"/>
    <property type="match status" value="1"/>
</dbReference>
<dbReference type="EMBL" id="BLJN01000001">
    <property type="protein sequence ID" value="GFE78866.1"/>
    <property type="molecule type" value="Genomic_DNA"/>
</dbReference>
<dbReference type="GO" id="GO:0004801">
    <property type="term" value="F:transaldolase activity"/>
    <property type="evidence" value="ECO:0007669"/>
    <property type="project" value="UniProtKB-UniRule"/>
</dbReference>
<evidence type="ECO:0000256" key="10">
    <source>
        <dbReference type="ARBA" id="ARBA00048810"/>
    </source>
</evidence>
<dbReference type="GO" id="GO:0006098">
    <property type="term" value="P:pentose-phosphate shunt"/>
    <property type="evidence" value="ECO:0007669"/>
    <property type="project" value="UniProtKB-UniRule"/>
</dbReference>
<evidence type="ECO:0000256" key="3">
    <source>
        <dbReference type="ARBA" id="ARBA00004857"/>
    </source>
</evidence>
<accession>A0A829Y7U1</accession>
<dbReference type="EC" id="2.2.1.2" evidence="5 11"/>
<dbReference type="InterPro" id="IPR001585">
    <property type="entry name" value="TAL/FSA"/>
</dbReference>
<evidence type="ECO:0000313" key="12">
    <source>
        <dbReference type="EMBL" id="GFE78866.1"/>
    </source>
</evidence>
<dbReference type="Pfam" id="PF00923">
    <property type="entry name" value="TAL_FSA"/>
    <property type="match status" value="1"/>
</dbReference>
<comment type="similarity">
    <text evidence="4 11">Belongs to the transaldolase family. Type 2 subfamily.</text>
</comment>
<keyword evidence="7 11" id="KW-0808">Transferase</keyword>
<dbReference type="PANTHER" id="PTHR10683">
    <property type="entry name" value="TRANSALDOLASE"/>
    <property type="match status" value="1"/>
</dbReference>
<dbReference type="NCBIfam" id="NF002881">
    <property type="entry name" value="PRK03343.1"/>
    <property type="match status" value="1"/>
</dbReference>
<dbReference type="SUPFAM" id="SSF51569">
    <property type="entry name" value="Aldolase"/>
    <property type="match status" value="1"/>
</dbReference>
<dbReference type="PANTHER" id="PTHR10683:SF31">
    <property type="entry name" value="TRANSALDOLASE"/>
    <property type="match status" value="1"/>
</dbReference>
<evidence type="ECO:0000256" key="9">
    <source>
        <dbReference type="ARBA" id="ARBA00023270"/>
    </source>
</evidence>
<sequence length="369" mass="40523">MNERVPNRLRQVHQLGQSIWLDDIRRSWLRDGHLARLISEDALAGVTSNPAIFAKAIGEGAEYNDAIAALARAGKSINDIYETLALEDVQAAADLFRQTYDSTDGGDGFVSLEVSPHLADDTQGTIAEGLRLWKAFNRPNAMIKVPGTEAGLPAITELIAAGININVTLLFSVDRYRAVVDAYLAGLEQRVKAGQPIDKVASVASFFLSRIDTLIDAKLDTMNTYESKARRGRAAIASARLAYQYYKQWTGSDRWRALAEKGAKPQRLLWASTSSKDPAYKDTMYVEALIAPNTVNTLPPATVDAFRDHGDAGVRIEEDLAEAKETVQILRGMGIELKAVSEQLEREGVKKFKEPFDALFVTLAKRAGK</sequence>
<feature type="active site" description="Schiff-base intermediate with substrate" evidence="11">
    <location>
        <position position="144"/>
    </location>
</feature>
<keyword evidence="13" id="KW-1185">Reference proteome</keyword>
<dbReference type="AlphaFoldDB" id="A0A829Y7U1"/>
<dbReference type="InterPro" id="IPR004732">
    <property type="entry name" value="Transaldolase_2"/>
</dbReference>
<dbReference type="HAMAP" id="MF_00493">
    <property type="entry name" value="Transaldolase_2"/>
    <property type="match status" value="1"/>
</dbReference>
<comment type="subcellular location">
    <subcellularLocation>
        <location evidence="2 11">Cytoplasm</location>
    </subcellularLocation>
</comment>
<dbReference type="PROSITE" id="PS00958">
    <property type="entry name" value="TRANSALDOLASE_2"/>
    <property type="match status" value="1"/>
</dbReference>
<evidence type="ECO:0000256" key="4">
    <source>
        <dbReference type="ARBA" id="ARBA00008426"/>
    </source>
</evidence>
<evidence type="ECO:0000256" key="6">
    <source>
        <dbReference type="ARBA" id="ARBA00022490"/>
    </source>
</evidence>
<dbReference type="CDD" id="cd00955">
    <property type="entry name" value="Transaldolase_like"/>
    <property type="match status" value="1"/>
</dbReference>
<keyword evidence="8 11" id="KW-0570">Pentose shunt</keyword>
<comment type="caution">
    <text evidence="12">The sequence shown here is derived from an EMBL/GenBank/DDBJ whole genome shotgun (WGS) entry which is preliminary data.</text>
</comment>
<dbReference type="Proteomes" id="UP000445000">
    <property type="component" value="Unassembled WGS sequence"/>
</dbReference>
<gene>
    <name evidence="11" type="primary">tal</name>
    <name evidence="12" type="ORF">GCM10011487_08660</name>
</gene>
<dbReference type="RefSeq" id="WP_161810710.1">
    <property type="nucleotide sequence ID" value="NZ_BLJN01000001.1"/>
</dbReference>
<dbReference type="GO" id="GO:0005975">
    <property type="term" value="P:carbohydrate metabolic process"/>
    <property type="evidence" value="ECO:0007669"/>
    <property type="project" value="InterPro"/>
</dbReference>
<evidence type="ECO:0000256" key="7">
    <source>
        <dbReference type="ARBA" id="ARBA00022679"/>
    </source>
</evidence>
<organism evidence="12 13">
    <name type="scientific">Steroidobacter agaridevorans</name>
    <dbReference type="NCBI Taxonomy" id="2695856"/>
    <lineage>
        <taxon>Bacteria</taxon>
        <taxon>Pseudomonadati</taxon>
        <taxon>Pseudomonadota</taxon>
        <taxon>Gammaproteobacteria</taxon>
        <taxon>Steroidobacterales</taxon>
        <taxon>Steroidobacteraceae</taxon>
        <taxon>Steroidobacter</taxon>
    </lineage>
</organism>
<evidence type="ECO:0000256" key="11">
    <source>
        <dbReference type="HAMAP-Rule" id="MF_00493"/>
    </source>
</evidence>
<comment type="function">
    <text evidence="1 11">Transaldolase is important for the balance of metabolites in the pentose-phosphate pathway.</text>
</comment>
<dbReference type="GO" id="GO:0005737">
    <property type="term" value="C:cytoplasm"/>
    <property type="evidence" value="ECO:0007669"/>
    <property type="project" value="UniProtKB-SubCell"/>
</dbReference>
<dbReference type="PROSITE" id="PS01054">
    <property type="entry name" value="TRANSALDOLASE_1"/>
    <property type="match status" value="1"/>
</dbReference>
<dbReference type="InterPro" id="IPR013785">
    <property type="entry name" value="Aldolase_TIM"/>
</dbReference>
<protein>
    <recommendedName>
        <fullName evidence="5 11">Transaldolase</fullName>
        <ecNumber evidence="5 11">2.2.1.2</ecNumber>
    </recommendedName>
</protein>
<comment type="pathway">
    <text evidence="3 11">Carbohydrate degradation; pentose phosphate pathway; D-glyceraldehyde 3-phosphate and beta-D-fructose 6-phosphate from D-ribose 5-phosphate and D-xylulose 5-phosphate (non-oxidative stage): step 2/3.</text>
</comment>
<dbReference type="NCBIfam" id="TIGR00876">
    <property type="entry name" value="tal_mycobact"/>
    <property type="match status" value="1"/>
</dbReference>
<dbReference type="InterPro" id="IPR018225">
    <property type="entry name" value="Transaldolase_AS"/>
</dbReference>
<evidence type="ECO:0000256" key="5">
    <source>
        <dbReference type="ARBA" id="ARBA00013151"/>
    </source>
</evidence>
<proteinExistence type="inferred from homology"/>
<evidence type="ECO:0000313" key="13">
    <source>
        <dbReference type="Proteomes" id="UP000445000"/>
    </source>
</evidence>
<reference evidence="13" key="1">
    <citation type="submission" date="2020-01" db="EMBL/GenBank/DDBJ databases">
        <title>'Steroidobacter agaridevorans' sp. nov., agar-degrading bacteria isolated from rhizosphere soils.</title>
        <authorList>
            <person name="Ikenaga M."/>
            <person name="Kataoka M."/>
            <person name="Murouchi A."/>
            <person name="Katsuragi S."/>
            <person name="Sakai M."/>
        </authorList>
    </citation>
    <scope>NUCLEOTIDE SEQUENCE [LARGE SCALE GENOMIC DNA]</scope>
    <source>
        <strain evidence="13">YU21-B</strain>
    </source>
</reference>
<evidence type="ECO:0000256" key="2">
    <source>
        <dbReference type="ARBA" id="ARBA00004496"/>
    </source>
</evidence>
<dbReference type="UniPathway" id="UPA00115">
    <property type="reaction ID" value="UER00414"/>
</dbReference>
<keyword evidence="9 11" id="KW-0704">Schiff base</keyword>
<evidence type="ECO:0000256" key="8">
    <source>
        <dbReference type="ARBA" id="ARBA00023126"/>
    </source>
</evidence>
<keyword evidence="6 11" id="KW-0963">Cytoplasm</keyword>
<comment type="catalytic activity">
    <reaction evidence="10 11">
        <text>D-sedoheptulose 7-phosphate + D-glyceraldehyde 3-phosphate = D-erythrose 4-phosphate + beta-D-fructose 6-phosphate</text>
        <dbReference type="Rhea" id="RHEA:17053"/>
        <dbReference type="ChEBI" id="CHEBI:16897"/>
        <dbReference type="ChEBI" id="CHEBI:57483"/>
        <dbReference type="ChEBI" id="CHEBI:57634"/>
        <dbReference type="ChEBI" id="CHEBI:59776"/>
        <dbReference type="EC" id="2.2.1.2"/>
    </reaction>
</comment>
<evidence type="ECO:0000256" key="1">
    <source>
        <dbReference type="ARBA" id="ARBA00003518"/>
    </source>
</evidence>
<name>A0A829Y7U1_9GAMM</name>